<proteinExistence type="predicted"/>
<dbReference type="Ensembl" id="ENSCMUT00000021621.2">
    <property type="protein sequence ID" value="ENSCMUP00000020136.2"/>
    <property type="gene ID" value="ENSCMUG00000012148.2"/>
</dbReference>
<evidence type="ECO:0000313" key="3">
    <source>
        <dbReference type="Ensembl" id="ENSCMUP00000020136.2"/>
    </source>
</evidence>
<feature type="region of interest" description="Disordered" evidence="1">
    <location>
        <begin position="399"/>
        <end position="428"/>
    </location>
</feature>
<dbReference type="AlphaFoldDB" id="A0A8C3EG24"/>
<evidence type="ECO:0000313" key="4">
    <source>
        <dbReference type="Proteomes" id="UP000694553"/>
    </source>
</evidence>
<feature type="region of interest" description="Disordered" evidence="1">
    <location>
        <begin position="594"/>
        <end position="619"/>
    </location>
</feature>
<dbReference type="Gene3D" id="3.80.10.10">
    <property type="entry name" value="Ribonuclease Inhibitor"/>
    <property type="match status" value="1"/>
</dbReference>
<dbReference type="SUPFAM" id="SSF52058">
    <property type="entry name" value="L domain-like"/>
    <property type="match status" value="1"/>
</dbReference>
<feature type="compositionally biased region" description="Basic and acidic residues" evidence="1">
    <location>
        <begin position="609"/>
        <end position="619"/>
    </location>
</feature>
<dbReference type="InterPro" id="IPR001611">
    <property type="entry name" value="Leu-rich_rpt"/>
</dbReference>
<feature type="transmembrane region" description="Helical" evidence="2">
    <location>
        <begin position="746"/>
        <end position="767"/>
    </location>
</feature>
<dbReference type="InterPro" id="IPR032675">
    <property type="entry name" value="LRR_dom_sf"/>
</dbReference>
<feature type="region of interest" description="Disordered" evidence="1">
    <location>
        <begin position="464"/>
        <end position="487"/>
    </location>
</feature>
<dbReference type="SMART" id="SM00369">
    <property type="entry name" value="LRR_TYP"/>
    <property type="match status" value="5"/>
</dbReference>
<evidence type="ECO:0000256" key="2">
    <source>
        <dbReference type="SAM" id="Phobius"/>
    </source>
</evidence>
<dbReference type="SMART" id="SM00033">
    <property type="entry name" value="CH"/>
    <property type="match status" value="1"/>
</dbReference>
<feature type="compositionally biased region" description="Polar residues" evidence="1">
    <location>
        <begin position="544"/>
        <end position="556"/>
    </location>
</feature>
<feature type="compositionally biased region" description="Polar residues" evidence="1">
    <location>
        <begin position="525"/>
        <end position="536"/>
    </location>
</feature>
<feature type="compositionally biased region" description="Polar residues" evidence="1">
    <location>
        <begin position="468"/>
        <end position="480"/>
    </location>
</feature>
<dbReference type="PANTHER" id="PTHR48051">
    <property type="match status" value="1"/>
</dbReference>
<keyword evidence="2" id="KW-0472">Membrane</keyword>
<gene>
    <name evidence="3" type="primary">LRCH3</name>
</gene>
<dbReference type="InterPro" id="IPR036872">
    <property type="entry name" value="CH_dom_sf"/>
</dbReference>
<dbReference type="InterPro" id="IPR001715">
    <property type="entry name" value="CH_dom"/>
</dbReference>
<dbReference type="InterPro" id="IPR003591">
    <property type="entry name" value="Leu-rich_rpt_typical-subtyp"/>
</dbReference>
<dbReference type="Gene3D" id="1.10.418.10">
    <property type="entry name" value="Calponin-like domain"/>
    <property type="match status" value="1"/>
</dbReference>
<dbReference type="PANTHER" id="PTHR48051:SF44">
    <property type="entry name" value="LEUCINE RICH REPEATS AND CALPONIN HOMOLOGY DOMAIN CONTAINING 3"/>
    <property type="match status" value="1"/>
</dbReference>
<organism evidence="3 4">
    <name type="scientific">Corvus moneduloides</name>
    <name type="common">New Caledonian crow</name>
    <dbReference type="NCBI Taxonomy" id="1196302"/>
    <lineage>
        <taxon>Eukaryota</taxon>
        <taxon>Metazoa</taxon>
        <taxon>Chordata</taxon>
        <taxon>Craniata</taxon>
        <taxon>Vertebrata</taxon>
        <taxon>Euteleostomi</taxon>
        <taxon>Archelosauria</taxon>
        <taxon>Archosauria</taxon>
        <taxon>Dinosauria</taxon>
        <taxon>Saurischia</taxon>
        <taxon>Theropoda</taxon>
        <taxon>Coelurosauria</taxon>
        <taxon>Aves</taxon>
        <taxon>Neognathae</taxon>
        <taxon>Neoaves</taxon>
        <taxon>Telluraves</taxon>
        <taxon>Australaves</taxon>
        <taxon>Passeriformes</taxon>
        <taxon>Corvoidea</taxon>
        <taxon>Corvidae</taxon>
        <taxon>Corvus</taxon>
    </lineage>
</organism>
<keyword evidence="4" id="KW-1185">Reference proteome</keyword>
<reference evidence="4" key="1">
    <citation type="submission" date="2019-10" db="EMBL/GenBank/DDBJ databases">
        <title>Corvus moneduloides (New Caledonian crow) genome, bCorMon1, primary haplotype.</title>
        <authorList>
            <person name="Rutz C."/>
            <person name="Fungtammasan C."/>
            <person name="Mountcastle J."/>
            <person name="Formenti G."/>
            <person name="Chow W."/>
            <person name="Howe K."/>
            <person name="Steele M.P."/>
            <person name="Fernandes J."/>
            <person name="Gilbert M.T.P."/>
            <person name="Fedrigo O."/>
            <person name="Jarvis E.D."/>
            <person name="Gemmell N."/>
        </authorList>
    </citation>
    <scope>NUCLEOTIDE SEQUENCE [LARGE SCALE GENOMIC DNA]</scope>
</reference>
<dbReference type="GeneID" id="116448499"/>
<keyword evidence="2" id="KW-1133">Transmembrane helix</keyword>
<dbReference type="Pfam" id="PF13855">
    <property type="entry name" value="LRR_8"/>
    <property type="match status" value="2"/>
</dbReference>
<accession>A0A8C3EG24</accession>
<dbReference type="Proteomes" id="UP000694553">
    <property type="component" value="Unassembled WGS sequence"/>
</dbReference>
<evidence type="ECO:0000256" key="1">
    <source>
        <dbReference type="SAM" id="MobiDB-lite"/>
    </source>
</evidence>
<reference evidence="3" key="3">
    <citation type="submission" date="2025-09" db="UniProtKB">
        <authorList>
            <consortium name="Ensembl"/>
        </authorList>
    </citation>
    <scope>IDENTIFICATION</scope>
</reference>
<dbReference type="SMART" id="SM00364">
    <property type="entry name" value="LRR_BAC"/>
    <property type="match status" value="4"/>
</dbReference>
<reference evidence="3" key="2">
    <citation type="submission" date="2025-08" db="UniProtKB">
        <authorList>
            <consortium name="Ensembl"/>
        </authorList>
    </citation>
    <scope>IDENTIFICATION</scope>
</reference>
<sequence>MAAPEGGCAVMPAACPAPPGPSAPGSWSRSLDRALEEAAVSGTLSLSGRKLRDYPRASAANHDLSDTTQADLSRNRLSELPAEACHFVSLETLNLYQNCIRYIPEAVLNLQSLTFLNISRNQLSILPVHLCSLPLKVLIASNNKLVSIPEEIGRLRQLTELDVSCNELQTIPPQIGNLESLRDLNVRRNNLVRLPEELAELPLIRLDFSCNKITTIPVCYRNLRHLQTIMLENNPLQSPPAQICIKGKIHIFKYLNIEACKIAPDLPDYDRRPMGFVSCHEELYSSRPYGALDSGFNSVDSGDKRWSGNEPTDEFSDLPLRVAEITKEQRLRRESQYQENRGSAVVTNGGVEHDLDQIDYIDSCATEEEEEEVRQPKCLDSDSLSSQFMAYIDQRRISNESSPAKPVSIREFQRTEDTRRHLHQNRDTDELRRPETLNLMQDREHHQVLRSYVDRTERPLPDSPYFLSLSSHQTQVPNTDSELHRRHIERTRREAQLAALQYEEERMRTKQIQREAVLDFVKQKASLSPQKQSPMDSESDDRSTISPGSPTAQTVHLSPPYPGHAAPPSYRNPSQRPESFLFRTAVRDEAKKAVASSSTCALSPANDSADPRVRQNSKQREEELELIEQLRKNIESRLKVSLPSDLGAALTDGVVLCHLANHVRPRSVPSIHVPSPAVPRLTMAKCRRNVENFLEACRRIGVPQDNLCSPSDILQLNLSVKRTVETLLSLGTDSEESSLVSLSVQLWGFVVFYCTLMLTLCMFYRWVFFL</sequence>
<feature type="region of interest" description="Disordered" evidence="1">
    <location>
        <begin position="523"/>
        <end position="576"/>
    </location>
</feature>
<dbReference type="CTD" id="84859"/>
<feature type="compositionally biased region" description="Basic and acidic residues" evidence="1">
    <location>
        <begin position="411"/>
        <end position="428"/>
    </location>
</feature>
<dbReference type="PROSITE" id="PS50021">
    <property type="entry name" value="CH"/>
    <property type="match status" value="1"/>
</dbReference>
<dbReference type="InterPro" id="IPR050216">
    <property type="entry name" value="LRR_domain-containing"/>
</dbReference>
<protein>
    <submittedName>
        <fullName evidence="3">Leucine rich repeats and calponin homology domain containing 3</fullName>
    </submittedName>
</protein>
<dbReference type="SUPFAM" id="SSF47576">
    <property type="entry name" value="Calponin-homology domain, CH-domain"/>
    <property type="match status" value="1"/>
</dbReference>
<dbReference type="Pfam" id="PF00307">
    <property type="entry name" value="CH"/>
    <property type="match status" value="1"/>
</dbReference>
<dbReference type="RefSeq" id="XP_031974820.1">
    <property type="nucleotide sequence ID" value="XM_032118929.1"/>
</dbReference>
<dbReference type="FunFam" id="1.10.418.10:FF:000021">
    <property type="entry name" value="Leucine-rich repeat and calponin homology domain-containing protein 1 isoform 3"/>
    <property type="match status" value="1"/>
</dbReference>
<dbReference type="GO" id="GO:0005737">
    <property type="term" value="C:cytoplasm"/>
    <property type="evidence" value="ECO:0007669"/>
    <property type="project" value="TreeGrafter"/>
</dbReference>
<keyword evidence="2" id="KW-0812">Transmembrane</keyword>
<accession>A0A8U7MAF2</accession>
<dbReference type="FunFam" id="3.80.10.10:FF:000007">
    <property type="entry name" value="Leucine-rich repeat and calponin homology domain-containing protein 1 isoform 3"/>
    <property type="match status" value="1"/>
</dbReference>
<name>A0A8C3EG24_CORMO</name>